<evidence type="ECO:0000313" key="8">
    <source>
        <dbReference type="EMBL" id="CAI8012297.1"/>
    </source>
</evidence>
<dbReference type="InterPro" id="IPR001107">
    <property type="entry name" value="Band_7"/>
</dbReference>
<feature type="transmembrane region" description="Helical" evidence="6">
    <location>
        <begin position="39"/>
        <end position="62"/>
    </location>
</feature>
<dbReference type="GO" id="GO:0016020">
    <property type="term" value="C:membrane"/>
    <property type="evidence" value="ECO:0007669"/>
    <property type="project" value="UniProtKB-SubCell"/>
</dbReference>
<feature type="domain" description="Band 7" evidence="7">
    <location>
        <begin position="57"/>
        <end position="229"/>
    </location>
</feature>
<evidence type="ECO:0000313" key="9">
    <source>
        <dbReference type="Proteomes" id="UP001174909"/>
    </source>
</evidence>
<dbReference type="SUPFAM" id="SSF117892">
    <property type="entry name" value="Band 7/SPFH domain"/>
    <property type="match status" value="1"/>
</dbReference>
<comment type="caution">
    <text evidence="8">The sequence shown here is derived from an EMBL/GenBank/DDBJ whole genome shotgun (WGS) entry which is preliminary data.</text>
</comment>
<organism evidence="8 9">
    <name type="scientific">Geodia barretti</name>
    <name type="common">Barrett's horny sponge</name>
    <dbReference type="NCBI Taxonomy" id="519541"/>
    <lineage>
        <taxon>Eukaryota</taxon>
        <taxon>Metazoa</taxon>
        <taxon>Porifera</taxon>
        <taxon>Demospongiae</taxon>
        <taxon>Heteroscleromorpha</taxon>
        <taxon>Tetractinellida</taxon>
        <taxon>Astrophorina</taxon>
        <taxon>Geodiidae</taxon>
        <taxon>Geodia</taxon>
    </lineage>
</organism>
<dbReference type="NCBIfam" id="TIGR01933">
    <property type="entry name" value="hflK"/>
    <property type="match status" value="1"/>
</dbReference>
<comment type="subcellular location">
    <subcellularLocation>
        <location evidence="1">Membrane</location>
    </subcellularLocation>
</comment>
<dbReference type="PANTHER" id="PTHR43327:SF2">
    <property type="entry name" value="MODULATOR OF FTSH PROTEASE HFLK"/>
    <property type="match status" value="1"/>
</dbReference>
<keyword evidence="4 6" id="KW-1133">Transmembrane helix</keyword>
<dbReference type="Gene3D" id="3.30.479.30">
    <property type="entry name" value="Band 7 domain"/>
    <property type="match status" value="1"/>
</dbReference>
<dbReference type="Pfam" id="PF01145">
    <property type="entry name" value="Band_7"/>
    <property type="match status" value="1"/>
</dbReference>
<proteinExistence type="inferred from homology"/>
<sequence length="349" mass="38644">MYQQDEPEVNLEQILEKIRSFNPFRGRGGGEGGGRGNGIAYFILGLFAVGIVFWLGTGVYTVQPGEEAVLRQVGRYYDTTGPGLHWFWPTPIGKRDVVNVDEVRRLEIGVRGSASIPDEAHMITGDQNIVDAQLLVQYNIKSSQDFLFRAVDPGGLTIKDAAETSLRQVVGQRAIDDVLTIEKEAVQEDTRLKLQELLDLYQTGIQVTEVKLLNVRPPEQVQDAFDDVVRAREDKDRIINLADAYKESQLPLARGEAARLTEAAEAFRETRVAQATGQANRFLAVLQEYRKAPDVTRQRLYLEAMEEILPGVTMFVVDADNGGNLLQLLPLNGADSGTTPFSVPTPTSN</sequence>
<evidence type="ECO:0000256" key="4">
    <source>
        <dbReference type="ARBA" id="ARBA00022989"/>
    </source>
</evidence>
<evidence type="ECO:0000256" key="3">
    <source>
        <dbReference type="ARBA" id="ARBA00022692"/>
    </source>
</evidence>
<dbReference type="EMBL" id="CASHTH010001174">
    <property type="protein sequence ID" value="CAI8012297.1"/>
    <property type="molecule type" value="Genomic_DNA"/>
</dbReference>
<keyword evidence="9" id="KW-1185">Reference proteome</keyword>
<evidence type="ECO:0000256" key="6">
    <source>
        <dbReference type="SAM" id="Phobius"/>
    </source>
</evidence>
<dbReference type="PANTHER" id="PTHR43327">
    <property type="entry name" value="STOMATIN-LIKE PROTEIN 2, MITOCHONDRIAL"/>
    <property type="match status" value="1"/>
</dbReference>
<name>A0AA35WG53_GEOBA</name>
<accession>A0AA35WG53</accession>
<dbReference type="InterPro" id="IPR036013">
    <property type="entry name" value="Band_7/SPFH_dom_sf"/>
</dbReference>
<evidence type="ECO:0000256" key="2">
    <source>
        <dbReference type="ARBA" id="ARBA00006971"/>
    </source>
</evidence>
<protein>
    <submittedName>
        <fullName evidence="8">Protein HflK</fullName>
    </submittedName>
</protein>
<dbReference type="InterPro" id="IPR010201">
    <property type="entry name" value="HflK"/>
</dbReference>
<dbReference type="InterPro" id="IPR050710">
    <property type="entry name" value="Band7/mec-2_domain"/>
</dbReference>
<evidence type="ECO:0000256" key="5">
    <source>
        <dbReference type="ARBA" id="ARBA00023136"/>
    </source>
</evidence>
<comment type="similarity">
    <text evidence="2">Belongs to the band 7/mec-2 family. HflK subfamily.</text>
</comment>
<dbReference type="Proteomes" id="UP001174909">
    <property type="component" value="Unassembled WGS sequence"/>
</dbReference>
<keyword evidence="5 6" id="KW-0472">Membrane</keyword>
<dbReference type="AlphaFoldDB" id="A0AA35WG53"/>
<dbReference type="SMART" id="SM00244">
    <property type="entry name" value="PHB"/>
    <property type="match status" value="1"/>
</dbReference>
<keyword evidence="3 6" id="KW-0812">Transmembrane</keyword>
<dbReference type="CDD" id="cd03404">
    <property type="entry name" value="SPFH_HflK"/>
    <property type="match status" value="1"/>
</dbReference>
<evidence type="ECO:0000259" key="7">
    <source>
        <dbReference type="SMART" id="SM00244"/>
    </source>
</evidence>
<evidence type="ECO:0000256" key="1">
    <source>
        <dbReference type="ARBA" id="ARBA00004370"/>
    </source>
</evidence>
<reference evidence="8" key="1">
    <citation type="submission" date="2023-03" db="EMBL/GenBank/DDBJ databases">
        <authorList>
            <person name="Steffen K."/>
            <person name="Cardenas P."/>
        </authorList>
    </citation>
    <scope>NUCLEOTIDE SEQUENCE</scope>
</reference>
<gene>
    <name evidence="8" type="ORF">GBAR_LOCUS7901</name>
</gene>